<evidence type="ECO:0000256" key="1">
    <source>
        <dbReference type="SAM" id="MobiDB-lite"/>
    </source>
</evidence>
<reference evidence="3" key="1">
    <citation type="journal article" date="2018" name="Nat. Microbiol.">
        <title>Leveraging single-cell genomics to expand the fungal tree of life.</title>
        <authorList>
            <person name="Ahrendt S.R."/>
            <person name="Quandt C.A."/>
            <person name="Ciobanu D."/>
            <person name="Clum A."/>
            <person name="Salamov A."/>
            <person name="Andreopoulos B."/>
            <person name="Cheng J.F."/>
            <person name="Woyke T."/>
            <person name="Pelin A."/>
            <person name="Henrissat B."/>
            <person name="Reynolds N.K."/>
            <person name="Benny G.L."/>
            <person name="Smith M.E."/>
            <person name="James T.Y."/>
            <person name="Grigoriev I.V."/>
        </authorList>
    </citation>
    <scope>NUCLEOTIDE SEQUENCE [LARGE SCALE GENOMIC DNA]</scope>
</reference>
<dbReference type="AlphaFoldDB" id="A0A4P9WES6"/>
<proteinExistence type="predicted"/>
<feature type="region of interest" description="Disordered" evidence="1">
    <location>
        <begin position="427"/>
        <end position="453"/>
    </location>
</feature>
<keyword evidence="3" id="KW-1185">Reference proteome</keyword>
<sequence>MRNTSFQFCVPQGLRRLWRTCPSDLSGSALISSWEDKGVWLCGWSPNLGGGGGETGKRRTGGTAQEPKIVHCDLRRRCQTHSDLIPPLTLEMNPPPRDAHPGLLALLPPIPTTPPHDRIIHATGVQTYAVARGPPEWTSQLLALFAVFATHGTGHVDAANINAKMVNAAALRPGDVIVPLPGPACAELPDGFPRTRAEIAGTSDWAINRIRKYYDAVPHDGGVNACLDVRDGKLGPDPLFQSPGSGRGQPLERGTSTPPPPHPNTHTHPHNQYSPAAHDRPGGLALLWTARRVSKSRSREGGPRDHQSSIWIWRTTWQKISVRRVIDEVERWRIRSILWVGLGWGGGKGVTEGKHQPRPPMLGYPRGPPVCLRPRLAGSSTGKLNFEKPKPAMLEDCTDNERPEVLSHQDIDTKDSSPLSIAKWHINSAGEDSSSDGITSTPTTVSRPARKKRTSDIIPLAGCEYTDAEPIQVLLDKKPVPTWGRLRKPDASDTIEIMMKHFDKTTTDSQEEFKREFALRAQA</sequence>
<evidence type="ECO:0000313" key="2">
    <source>
        <dbReference type="EMBL" id="RKO91229.1"/>
    </source>
</evidence>
<name>A0A4P9WES6_9FUNG</name>
<evidence type="ECO:0000313" key="3">
    <source>
        <dbReference type="Proteomes" id="UP000269721"/>
    </source>
</evidence>
<accession>A0A4P9WES6</accession>
<protein>
    <submittedName>
        <fullName evidence="2">Uncharacterized protein</fullName>
    </submittedName>
</protein>
<gene>
    <name evidence="2" type="ORF">BDK51DRAFT_32476</name>
</gene>
<feature type="region of interest" description="Disordered" evidence="1">
    <location>
        <begin position="234"/>
        <end position="279"/>
    </location>
</feature>
<dbReference type="EMBL" id="KZ995169">
    <property type="protein sequence ID" value="RKO91229.1"/>
    <property type="molecule type" value="Genomic_DNA"/>
</dbReference>
<dbReference type="Proteomes" id="UP000269721">
    <property type="component" value="Unassembled WGS sequence"/>
</dbReference>
<organism evidence="2 3">
    <name type="scientific">Blyttiomyces helicus</name>
    <dbReference type="NCBI Taxonomy" id="388810"/>
    <lineage>
        <taxon>Eukaryota</taxon>
        <taxon>Fungi</taxon>
        <taxon>Fungi incertae sedis</taxon>
        <taxon>Chytridiomycota</taxon>
        <taxon>Chytridiomycota incertae sedis</taxon>
        <taxon>Chytridiomycetes</taxon>
        <taxon>Chytridiomycetes incertae sedis</taxon>
        <taxon>Blyttiomyces</taxon>
    </lineage>
</organism>
<feature type="compositionally biased region" description="Polar residues" evidence="1">
    <location>
        <begin position="430"/>
        <end position="446"/>
    </location>
</feature>